<reference evidence="1" key="1">
    <citation type="journal article" date="2020" name="mSystems">
        <title>Genome- and Community-Level Interaction Insights into Carbon Utilization and Element Cycling Functions of Hydrothermarchaeota in Hydrothermal Sediment.</title>
        <authorList>
            <person name="Zhou Z."/>
            <person name="Liu Y."/>
            <person name="Xu W."/>
            <person name="Pan J."/>
            <person name="Luo Z.H."/>
            <person name="Li M."/>
        </authorList>
    </citation>
    <scope>NUCLEOTIDE SEQUENCE [LARGE SCALE GENOMIC DNA]</scope>
    <source>
        <strain evidence="1">SpSt-1116</strain>
    </source>
</reference>
<proteinExistence type="predicted"/>
<dbReference type="AlphaFoldDB" id="A0A7J3ZK40"/>
<name>A0A7J3ZK40_9CREN</name>
<evidence type="ECO:0000313" key="1">
    <source>
        <dbReference type="EMBL" id="HHQ80423.1"/>
    </source>
</evidence>
<dbReference type="EMBL" id="DRZC01000035">
    <property type="protein sequence ID" value="HHQ80423.1"/>
    <property type="molecule type" value="Genomic_DNA"/>
</dbReference>
<sequence length="239" mass="26043">MAIAYVVECLTLRLPSLLETCAEIEYGLSKIVLDEQGRLEACDPYGCIRLRIPLSGKVHIVPVPAVSRPQQLTECLYVEFAEPIVFGGETSDLWFLALFELAVIYEEKTIAKISPTKAKLTLVGDLADGVVCRYHKSVAGFTRDAIASYVEPGLGFVRAEVGGDAAIIPGIGFYVRGAPLYVDQESRVYYPIVEVFVSKGLAQNKTNTVPPIRELEIASRGRPYTLLPTLVQPIPGANG</sequence>
<dbReference type="InterPro" id="IPR007366">
    <property type="entry name" value="DUF432"/>
</dbReference>
<dbReference type="Pfam" id="PF04254">
    <property type="entry name" value="DUF432"/>
    <property type="match status" value="1"/>
</dbReference>
<accession>A0A7J3ZK40</accession>
<gene>
    <name evidence="1" type="ORF">ENM78_03035</name>
</gene>
<protein>
    <submittedName>
        <fullName evidence="1">DUF432 domain-containing protein</fullName>
    </submittedName>
</protein>
<organism evidence="1">
    <name type="scientific">Fervidicoccus fontis</name>
    <dbReference type="NCBI Taxonomy" id="683846"/>
    <lineage>
        <taxon>Archaea</taxon>
        <taxon>Thermoproteota</taxon>
        <taxon>Thermoprotei</taxon>
        <taxon>Fervidicoccales</taxon>
        <taxon>Fervidicoccaceae</taxon>
        <taxon>Fervidicoccus</taxon>
    </lineage>
</organism>
<comment type="caution">
    <text evidence="1">The sequence shown here is derived from an EMBL/GenBank/DDBJ whole genome shotgun (WGS) entry which is preliminary data.</text>
</comment>